<dbReference type="OrthoDB" id="3437016at2759"/>
<feature type="transmembrane region" description="Helical" evidence="6">
    <location>
        <begin position="208"/>
        <end position="226"/>
    </location>
</feature>
<organism evidence="8 9">
    <name type="scientific">Sporothrix brasiliensis 5110</name>
    <dbReference type="NCBI Taxonomy" id="1398154"/>
    <lineage>
        <taxon>Eukaryota</taxon>
        <taxon>Fungi</taxon>
        <taxon>Dikarya</taxon>
        <taxon>Ascomycota</taxon>
        <taxon>Pezizomycotina</taxon>
        <taxon>Sordariomycetes</taxon>
        <taxon>Sordariomycetidae</taxon>
        <taxon>Ophiostomatales</taxon>
        <taxon>Ophiostomataceae</taxon>
        <taxon>Sporothrix</taxon>
    </lineage>
</organism>
<evidence type="ECO:0000313" key="9">
    <source>
        <dbReference type="Proteomes" id="UP000031575"/>
    </source>
</evidence>
<dbReference type="RefSeq" id="XP_040618007.1">
    <property type="nucleotide sequence ID" value="XM_040758755.1"/>
</dbReference>
<evidence type="ECO:0000256" key="6">
    <source>
        <dbReference type="SAM" id="Phobius"/>
    </source>
</evidence>
<keyword evidence="2 6" id="KW-0812">Transmembrane</keyword>
<accession>A0A0C2IYA4</accession>
<feature type="transmembrane region" description="Helical" evidence="6">
    <location>
        <begin position="117"/>
        <end position="137"/>
    </location>
</feature>
<dbReference type="GO" id="GO:0015174">
    <property type="term" value="F:basic amino acid transmembrane transporter activity"/>
    <property type="evidence" value="ECO:0007669"/>
    <property type="project" value="TreeGrafter"/>
</dbReference>
<dbReference type="PROSITE" id="PS50850">
    <property type="entry name" value="MFS"/>
    <property type="match status" value="1"/>
</dbReference>
<dbReference type="PANTHER" id="PTHR23501:SF81">
    <property type="entry name" value="VACUOLAR BASIC AMINO ACID TRANSPORTER 2"/>
    <property type="match status" value="1"/>
</dbReference>
<protein>
    <recommendedName>
        <fullName evidence="7">Major facilitator superfamily (MFS) profile domain-containing protein</fullName>
    </recommendedName>
</protein>
<dbReference type="EMBL" id="AWTV01000008">
    <property type="protein sequence ID" value="KIH89997.1"/>
    <property type="molecule type" value="Genomic_DNA"/>
</dbReference>
<dbReference type="GO" id="GO:0000329">
    <property type="term" value="C:fungal-type vacuole membrane"/>
    <property type="evidence" value="ECO:0007669"/>
    <property type="project" value="TreeGrafter"/>
</dbReference>
<dbReference type="PANTHER" id="PTHR23501">
    <property type="entry name" value="MAJOR FACILITATOR SUPERFAMILY"/>
    <property type="match status" value="1"/>
</dbReference>
<feature type="transmembrane region" description="Helical" evidence="6">
    <location>
        <begin position="308"/>
        <end position="330"/>
    </location>
</feature>
<comment type="caution">
    <text evidence="8">The sequence shown here is derived from an EMBL/GenBank/DDBJ whole genome shotgun (WGS) entry which is preliminary data.</text>
</comment>
<feature type="transmembrane region" description="Helical" evidence="6">
    <location>
        <begin position="489"/>
        <end position="510"/>
    </location>
</feature>
<dbReference type="InterPro" id="IPR020846">
    <property type="entry name" value="MFS_dom"/>
</dbReference>
<evidence type="ECO:0000256" key="5">
    <source>
        <dbReference type="SAM" id="MobiDB-lite"/>
    </source>
</evidence>
<gene>
    <name evidence="8" type="ORF">SPBR_00436</name>
</gene>
<comment type="subcellular location">
    <subcellularLocation>
        <location evidence="1">Membrane</location>
        <topology evidence="1">Multi-pass membrane protein</topology>
    </subcellularLocation>
</comment>
<reference evidence="8 9" key="1">
    <citation type="journal article" date="2014" name="BMC Genomics">
        <title>Comparative genomics of the major fungal agents of human and animal Sporotrichosis: Sporothrix schenckii and Sporothrix brasiliensis.</title>
        <authorList>
            <person name="Teixeira M.M."/>
            <person name="de Almeida L.G."/>
            <person name="Kubitschek-Barreira P."/>
            <person name="Alves F.L."/>
            <person name="Kioshima E.S."/>
            <person name="Abadio A.K."/>
            <person name="Fernandes L."/>
            <person name="Derengowski L.S."/>
            <person name="Ferreira K.S."/>
            <person name="Souza R.C."/>
            <person name="Ruiz J.C."/>
            <person name="de Andrade N.C."/>
            <person name="Paes H.C."/>
            <person name="Nicola A.M."/>
            <person name="Albuquerque P."/>
            <person name="Gerber A.L."/>
            <person name="Martins V.P."/>
            <person name="Peconick L.D."/>
            <person name="Neto A.V."/>
            <person name="Chaucanez C.B."/>
            <person name="Silva P.A."/>
            <person name="Cunha O.L."/>
            <person name="de Oliveira F.F."/>
            <person name="dos Santos T.C."/>
            <person name="Barros A.L."/>
            <person name="Soares M.A."/>
            <person name="de Oliveira L.M."/>
            <person name="Marini M.M."/>
            <person name="Villalobos-Duno H."/>
            <person name="Cunha M.M."/>
            <person name="de Hoog S."/>
            <person name="da Silveira J.F."/>
            <person name="Henrissat B."/>
            <person name="Nino-Vega G.A."/>
            <person name="Cisalpino P.S."/>
            <person name="Mora-Montes H.M."/>
            <person name="Almeida S.R."/>
            <person name="Stajich J.E."/>
            <person name="Lopes-Bezerra L.M."/>
            <person name="Vasconcelos A.T."/>
            <person name="Felipe M.S."/>
        </authorList>
    </citation>
    <scope>NUCLEOTIDE SEQUENCE [LARGE SCALE GENOMIC DNA]</scope>
    <source>
        <strain evidence="8 9">5110</strain>
    </source>
</reference>
<name>A0A0C2IYA4_9PEZI</name>
<evidence type="ECO:0000313" key="8">
    <source>
        <dbReference type="EMBL" id="KIH89997.1"/>
    </source>
</evidence>
<dbReference type="InterPro" id="IPR036259">
    <property type="entry name" value="MFS_trans_sf"/>
</dbReference>
<feature type="domain" description="Major facilitator superfamily (MFS) profile" evidence="7">
    <location>
        <begin position="53"/>
        <end position="587"/>
    </location>
</feature>
<dbReference type="SUPFAM" id="SSF103473">
    <property type="entry name" value="MFS general substrate transporter"/>
    <property type="match status" value="1"/>
</dbReference>
<dbReference type="AlphaFoldDB" id="A0A0C2IYA4"/>
<dbReference type="GeneID" id="63673676"/>
<dbReference type="Pfam" id="PF07690">
    <property type="entry name" value="MFS_1"/>
    <property type="match status" value="1"/>
</dbReference>
<evidence type="ECO:0000256" key="4">
    <source>
        <dbReference type="ARBA" id="ARBA00023136"/>
    </source>
</evidence>
<evidence type="ECO:0000256" key="1">
    <source>
        <dbReference type="ARBA" id="ARBA00004141"/>
    </source>
</evidence>
<feature type="transmembrane region" description="Helical" evidence="6">
    <location>
        <begin position="181"/>
        <end position="202"/>
    </location>
</feature>
<dbReference type="InterPro" id="IPR011701">
    <property type="entry name" value="MFS"/>
</dbReference>
<feature type="transmembrane region" description="Helical" evidence="6">
    <location>
        <begin position="143"/>
        <end position="169"/>
    </location>
</feature>
<dbReference type="Proteomes" id="UP000031575">
    <property type="component" value="Unassembled WGS sequence"/>
</dbReference>
<dbReference type="Gene3D" id="1.20.1250.20">
    <property type="entry name" value="MFS general substrate transporter like domains"/>
    <property type="match status" value="1"/>
</dbReference>
<evidence type="ECO:0000259" key="7">
    <source>
        <dbReference type="PROSITE" id="PS50850"/>
    </source>
</evidence>
<proteinExistence type="predicted"/>
<evidence type="ECO:0000256" key="3">
    <source>
        <dbReference type="ARBA" id="ARBA00022989"/>
    </source>
</evidence>
<keyword evidence="9" id="KW-1185">Reference proteome</keyword>
<feature type="transmembrane region" description="Helical" evidence="6">
    <location>
        <begin position="276"/>
        <end position="296"/>
    </location>
</feature>
<feature type="transmembrane region" description="Helical" evidence="6">
    <location>
        <begin position="387"/>
        <end position="407"/>
    </location>
</feature>
<feature type="transmembrane region" description="Helical" evidence="6">
    <location>
        <begin position="564"/>
        <end position="582"/>
    </location>
</feature>
<feature type="transmembrane region" description="Helical" evidence="6">
    <location>
        <begin position="451"/>
        <end position="477"/>
    </location>
</feature>
<keyword evidence="3 6" id="KW-1133">Transmembrane helix</keyword>
<dbReference type="HOGENOM" id="CLU_000960_22_3_1"/>
<dbReference type="VEuPathDB" id="FungiDB:SPBR_00436"/>
<evidence type="ECO:0000256" key="2">
    <source>
        <dbReference type="ARBA" id="ARBA00022692"/>
    </source>
</evidence>
<keyword evidence="4 6" id="KW-0472">Membrane</keyword>
<sequence>MARHDIPRHNGNANASTDAAVQHGETSPLLAATQPIHGNVPPGAKAVPGLLWIEAALFTNVFLAGFDGTVTASTYAVITSEFQSANLAAWISTSYLVTTTALQPLYGRLSDIVGRRACLLAATLLFGLGCLGCALSPNLGLLIAMRALAGAGGGGLMTMATIINTDLIAPEQRGMYQAGQNILHGVGAILGASLGGTLAGWLGWRFAFLVQVPICLAALVVARVVVPKSIVPRRHRAVVKPDGDAADVESVVGGNARGPSTATATRPMSTWEQVDFLGAVLLIAGLSLFLAALSAGSNNGGAGAALAWAQPSVLGCLGGSIVLLVAFLAVEARTTAVPLLPLSMLHGVERVSLLVANVCLGMSGYGFLFLMPLFFQAVLLDSAAVAGLRLVASSLATPLGGLTTGLAMKFLAPRYAANANALLTALARGGALVLLAGGVTNLALGMHDPSWHYAAYLTVGGFGQGMSYPASLFRFIGACDFGEHAVATYLVYLVRSVGSVAGVAAISTIVQTHLLARLTDVFAGTPGGAELIDTLTHSVEALRELPTDTRVVVQGIYYEACRRGLYFLLAVGSVTVVCTFLLSTKPRK</sequence>
<feature type="transmembrane region" description="Helical" evidence="6">
    <location>
        <begin position="351"/>
        <end position="375"/>
    </location>
</feature>
<feature type="transmembrane region" description="Helical" evidence="6">
    <location>
        <begin position="419"/>
        <end position="439"/>
    </location>
</feature>
<feature type="region of interest" description="Disordered" evidence="5">
    <location>
        <begin position="1"/>
        <end position="20"/>
    </location>
</feature>